<reference evidence="2 3" key="1">
    <citation type="submission" date="2016-11" db="EMBL/GenBank/DDBJ databases">
        <title>A multilocus sequence analysis scheme for characterization of bacteria in the genus Thioclava.</title>
        <authorList>
            <person name="Liu Y."/>
            <person name="Shao Z."/>
        </authorList>
    </citation>
    <scope>NUCLEOTIDE SEQUENCE [LARGE SCALE GENOMIC DNA]</scope>
    <source>
        <strain evidence="2 3">TAW-CT134</strain>
    </source>
</reference>
<evidence type="ECO:0000313" key="3">
    <source>
        <dbReference type="Proteomes" id="UP000190787"/>
    </source>
</evidence>
<sequence length="177" mass="19570">MEVFDTIARLIDLRSFSNLWYWIALAAVWSSASHWVLGVPWDMVIRARRKGGEAAEDLAAMTALNARRLNRIRRDAGFSMSITIPFMLSFLLITGFIYGSETAQAFALLLVPMMGVFGLSLRLAHKLDADPALAHDPTLAIKALSRHRVNVQAIGVVAIIVSALWGMYQNLLASMLV</sequence>
<comment type="caution">
    <text evidence="2">The sequence shown here is derived from an EMBL/GenBank/DDBJ whole genome shotgun (WGS) entry which is preliminary data.</text>
</comment>
<keyword evidence="3" id="KW-1185">Reference proteome</keyword>
<evidence type="ECO:0008006" key="4">
    <source>
        <dbReference type="Google" id="ProtNLM"/>
    </source>
</evidence>
<feature type="transmembrane region" description="Helical" evidence="1">
    <location>
        <begin position="20"/>
        <end position="41"/>
    </location>
</feature>
<keyword evidence="1" id="KW-0472">Membrane</keyword>
<organism evidence="2 3">
    <name type="scientific">Thioclava sediminum</name>
    <dbReference type="NCBI Taxonomy" id="1915319"/>
    <lineage>
        <taxon>Bacteria</taxon>
        <taxon>Pseudomonadati</taxon>
        <taxon>Pseudomonadota</taxon>
        <taxon>Alphaproteobacteria</taxon>
        <taxon>Rhodobacterales</taxon>
        <taxon>Paracoccaceae</taxon>
        <taxon>Thioclava</taxon>
    </lineage>
</organism>
<keyword evidence="1" id="KW-0812">Transmembrane</keyword>
<dbReference type="RefSeq" id="WP_078605329.1">
    <property type="nucleotide sequence ID" value="NZ_MPZV01000003.1"/>
</dbReference>
<name>A0ABX3MV74_9RHOB</name>
<protein>
    <recommendedName>
        <fullName evidence="4">Component of SufBCD complex</fullName>
    </recommendedName>
</protein>
<evidence type="ECO:0000313" key="2">
    <source>
        <dbReference type="EMBL" id="OOY23463.1"/>
    </source>
</evidence>
<feature type="transmembrane region" description="Helical" evidence="1">
    <location>
        <begin position="77"/>
        <end position="99"/>
    </location>
</feature>
<accession>A0ABX3MV74</accession>
<proteinExistence type="predicted"/>
<feature type="transmembrane region" description="Helical" evidence="1">
    <location>
        <begin position="149"/>
        <end position="168"/>
    </location>
</feature>
<gene>
    <name evidence="2" type="ORF">BMI91_13315</name>
</gene>
<dbReference type="Proteomes" id="UP000190787">
    <property type="component" value="Unassembled WGS sequence"/>
</dbReference>
<dbReference type="EMBL" id="MPZV01000003">
    <property type="protein sequence ID" value="OOY23463.1"/>
    <property type="molecule type" value="Genomic_DNA"/>
</dbReference>
<keyword evidence="1" id="KW-1133">Transmembrane helix</keyword>
<evidence type="ECO:0000256" key="1">
    <source>
        <dbReference type="SAM" id="Phobius"/>
    </source>
</evidence>
<feature type="transmembrane region" description="Helical" evidence="1">
    <location>
        <begin position="105"/>
        <end position="124"/>
    </location>
</feature>